<dbReference type="PANTHER" id="PTHR42860:SF1">
    <property type="entry name" value="VITAMIN B12-BINDING PROTEIN"/>
    <property type="match status" value="1"/>
</dbReference>
<evidence type="ECO:0000256" key="1">
    <source>
        <dbReference type="SAM" id="MobiDB-lite"/>
    </source>
</evidence>
<protein>
    <submittedName>
        <fullName evidence="3">ABC transporter substrate-binding protein</fullName>
    </submittedName>
</protein>
<dbReference type="InterPro" id="IPR002491">
    <property type="entry name" value="ABC_transptr_periplasmic_BD"/>
</dbReference>
<evidence type="ECO:0000313" key="3">
    <source>
        <dbReference type="EMBL" id="MEQ3549328.1"/>
    </source>
</evidence>
<name>A0ABV1K689_9PSEU</name>
<evidence type="ECO:0000259" key="2">
    <source>
        <dbReference type="Pfam" id="PF01497"/>
    </source>
</evidence>
<proteinExistence type="predicted"/>
<dbReference type="PANTHER" id="PTHR42860">
    <property type="entry name" value="VITAMIN B12-BINDING PROTEIN"/>
    <property type="match status" value="1"/>
</dbReference>
<dbReference type="InterPro" id="IPR051030">
    <property type="entry name" value="Vitamin_B12-ABC_binding"/>
</dbReference>
<dbReference type="EMBL" id="JBEDNQ010000001">
    <property type="protein sequence ID" value="MEQ3549328.1"/>
    <property type="molecule type" value="Genomic_DNA"/>
</dbReference>
<feature type="domain" description="Fe/B12 periplasmic-binding" evidence="2">
    <location>
        <begin position="3"/>
        <end position="198"/>
    </location>
</feature>
<accession>A0ABV1K689</accession>
<dbReference type="SUPFAM" id="SSF53807">
    <property type="entry name" value="Helical backbone' metal receptor"/>
    <property type="match status" value="1"/>
</dbReference>
<feature type="region of interest" description="Disordered" evidence="1">
    <location>
        <begin position="278"/>
        <end position="303"/>
    </location>
</feature>
<sequence>MRIASLLPAGTEIAGRLGLAPDLVGVTFECDDPAGISDRVPVVVDTALPAGGTPGEIDAVVRARASAGLPMYELDRATLAAADPELILTQDLCAVCALPGSSVAQAQESIGTDARVLSLDPHRLTEVLEVITAVGDAAGVPDAAAQVVGELTARLDAVAAAVRGRPVPRVLVLEWTDPPFLSGHWVPDLVTAAGGEAVGAIPGGRSVAVGWDGLPEALDAVLVAPCGFGLDDAVAQARAVTGHLPAGVPVWAVDSASYVVRAGPRLVDGVEAIAAALHPGTVPEPPPGRIARVRPASPPPAGD</sequence>
<keyword evidence="4" id="KW-1185">Reference proteome</keyword>
<dbReference type="Proteomes" id="UP001494902">
    <property type="component" value="Unassembled WGS sequence"/>
</dbReference>
<dbReference type="RefSeq" id="WP_349296410.1">
    <property type="nucleotide sequence ID" value="NZ_JBEDNQ010000001.1"/>
</dbReference>
<organism evidence="3 4">
    <name type="scientific">Pseudonocardia nematodicida</name>
    <dbReference type="NCBI Taxonomy" id="1206997"/>
    <lineage>
        <taxon>Bacteria</taxon>
        <taxon>Bacillati</taxon>
        <taxon>Actinomycetota</taxon>
        <taxon>Actinomycetes</taxon>
        <taxon>Pseudonocardiales</taxon>
        <taxon>Pseudonocardiaceae</taxon>
        <taxon>Pseudonocardia</taxon>
    </lineage>
</organism>
<gene>
    <name evidence="3" type="ORF">WIS52_02490</name>
</gene>
<evidence type="ECO:0000313" key="4">
    <source>
        <dbReference type="Proteomes" id="UP001494902"/>
    </source>
</evidence>
<comment type="caution">
    <text evidence="3">The sequence shown here is derived from an EMBL/GenBank/DDBJ whole genome shotgun (WGS) entry which is preliminary data.</text>
</comment>
<dbReference type="Gene3D" id="3.40.50.1980">
    <property type="entry name" value="Nitrogenase molybdenum iron protein domain"/>
    <property type="match status" value="2"/>
</dbReference>
<dbReference type="Pfam" id="PF01497">
    <property type="entry name" value="Peripla_BP_2"/>
    <property type="match status" value="1"/>
</dbReference>
<reference evidence="3 4" key="1">
    <citation type="submission" date="2024-03" db="EMBL/GenBank/DDBJ databases">
        <title>Draft genome sequence of Pseudonocardia nematodicida JCM 31783.</title>
        <authorList>
            <person name="Butdee W."/>
            <person name="Duangmal K."/>
        </authorList>
    </citation>
    <scope>NUCLEOTIDE SEQUENCE [LARGE SCALE GENOMIC DNA]</scope>
    <source>
        <strain evidence="3 4">JCM 31783</strain>
    </source>
</reference>